<evidence type="ECO:0000256" key="5">
    <source>
        <dbReference type="ARBA" id="ARBA00021247"/>
    </source>
</evidence>
<dbReference type="PANTHER" id="PTHR13035">
    <property type="entry name" value="PROTEIN N-TERMINAL GLUTAMINE AMIDOHYDROLASE"/>
    <property type="match status" value="1"/>
</dbReference>
<evidence type="ECO:0000256" key="3">
    <source>
        <dbReference type="ARBA" id="ARBA00011245"/>
    </source>
</evidence>
<protein>
    <recommendedName>
        <fullName evidence="5 8">Protein N-terminal glutamine amidohydrolase</fullName>
        <ecNumber evidence="4 8">3.5.1.122</ecNumber>
    </recommendedName>
    <alternativeName>
        <fullName evidence="8">Protein NH2-terminal glutamine deamidase</fullName>
    </alternativeName>
</protein>
<dbReference type="InterPro" id="IPR039733">
    <property type="entry name" value="NTAQ1"/>
</dbReference>
<dbReference type="KEGG" id="tpal:117645655"/>
<comment type="subunit">
    <text evidence="3 8">Monomer.</text>
</comment>
<evidence type="ECO:0000259" key="10">
    <source>
        <dbReference type="Pfam" id="PF09764"/>
    </source>
</evidence>
<evidence type="ECO:0000256" key="9">
    <source>
        <dbReference type="SAM" id="MobiDB-lite"/>
    </source>
</evidence>
<organism evidence="12">
    <name type="scientific">Thrips palmi</name>
    <name type="common">Melon thrips</name>
    <dbReference type="NCBI Taxonomy" id="161013"/>
    <lineage>
        <taxon>Eukaryota</taxon>
        <taxon>Metazoa</taxon>
        <taxon>Ecdysozoa</taxon>
        <taxon>Arthropoda</taxon>
        <taxon>Hexapoda</taxon>
        <taxon>Insecta</taxon>
        <taxon>Pterygota</taxon>
        <taxon>Neoptera</taxon>
        <taxon>Paraneoptera</taxon>
        <taxon>Thysanoptera</taxon>
        <taxon>Terebrantia</taxon>
        <taxon>Thripoidea</taxon>
        <taxon>Thripidae</taxon>
        <taxon>Thrips</taxon>
    </lineage>
</organism>
<dbReference type="PANTHER" id="PTHR13035:SF0">
    <property type="entry name" value="PROTEIN N-TERMINAL GLUTAMINE AMIDOHYDROLASE"/>
    <property type="match status" value="1"/>
</dbReference>
<keyword evidence="11" id="KW-1185">Reference proteome</keyword>
<evidence type="ECO:0000256" key="4">
    <source>
        <dbReference type="ARBA" id="ARBA00012718"/>
    </source>
</evidence>
<evidence type="ECO:0000256" key="2">
    <source>
        <dbReference type="ARBA" id="ARBA00008985"/>
    </source>
</evidence>
<comment type="similarity">
    <text evidence="2 8">Belongs to the NTAQ1 family.</text>
</comment>
<reference evidence="12" key="1">
    <citation type="submission" date="2025-08" db="UniProtKB">
        <authorList>
            <consortium name="RefSeq"/>
        </authorList>
    </citation>
    <scope>IDENTIFICATION</scope>
    <source>
        <tissue evidence="12">Total insect</tissue>
    </source>
</reference>
<dbReference type="FunFam" id="3.10.620.10:FF:000001">
    <property type="entry name" value="Blast:Protein N-terminal glutamine amidohydrolase"/>
    <property type="match status" value="1"/>
</dbReference>
<evidence type="ECO:0000313" key="11">
    <source>
        <dbReference type="Proteomes" id="UP000515158"/>
    </source>
</evidence>
<name>A0A6P8ZN68_THRPL</name>
<feature type="compositionally biased region" description="Polar residues" evidence="9">
    <location>
        <begin position="8"/>
        <end position="20"/>
    </location>
</feature>
<dbReference type="OrthoDB" id="191192at2759"/>
<evidence type="ECO:0000313" key="12">
    <source>
        <dbReference type="RefSeq" id="XP_034241829.1"/>
    </source>
</evidence>
<comment type="function">
    <text evidence="1 8">Mediates the side-chain deamidation of N-terminal glutamine residues to glutamate, an important step in N-end rule pathway of protein degradation. Conversion of the resulting N-terminal glutamine to glutamate renders the protein susceptible to arginylation, polyubiquitination and degradation as specified by the N-end rule. Does not act on substrates with internal or C-terminal glutamine and does not act on non-glutamine residues in any position.</text>
</comment>
<feature type="domain" description="Protein N-terminal glutamine amidohydrolase alpha beta roll" evidence="10">
    <location>
        <begin position="41"/>
        <end position="219"/>
    </location>
</feature>
<dbReference type="RefSeq" id="XP_034241829.1">
    <property type="nucleotide sequence ID" value="XM_034385938.1"/>
</dbReference>
<evidence type="ECO:0000256" key="1">
    <source>
        <dbReference type="ARBA" id="ARBA00003923"/>
    </source>
</evidence>
<dbReference type="FunCoup" id="A0A6P8ZN68">
    <property type="interactions" value="1370"/>
</dbReference>
<dbReference type="AlphaFoldDB" id="A0A6P8ZN68"/>
<proteinExistence type="inferred from homology"/>
<dbReference type="Proteomes" id="UP000515158">
    <property type="component" value="Unplaced"/>
</dbReference>
<dbReference type="GO" id="GO:0005829">
    <property type="term" value="C:cytosol"/>
    <property type="evidence" value="ECO:0007669"/>
    <property type="project" value="TreeGrafter"/>
</dbReference>
<gene>
    <name evidence="12" type="primary">LOC117645655</name>
</gene>
<keyword evidence="6 8" id="KW-0378">Hydrolase</keyword>
<dbReference type="GO" id="GO:0005634">
    <property type="term" value="C:nucleus"/>
    <property type="evidence" value="ECO:0007669"/>
    <property type="project" value="TreeGrafter"/>
</dbReference>
<dbReference type="InterPro" id="IPR037132">
    <property type="entry name" value="N_Gln_amidohydro_ab_roll_sf"/>
</dbReference>
<evidence type="ECO:0000256" key="8">
    <source>
        <dbReference type="RuleBase" id="RU367082"/>
    </source>
</evidence>
<dbReference type="CTD" id="36743"/>
<dbReference type="GO" id="GO:0070773">
    <property type="term" value="F:protein-N-terminal glutamine amidohydrolase activity"/>
    <property type="evidence" value="ECO:0007669"/>
    <property type="project" value="UniProtKB-UniRule"/>
</dbReference>
<dbReference type="Pfam" id="PF09764">
    <property type="entry name" value="Nt_Gln_amidase"/>
    <property type="match status" value="1"/>
</dbReference>
<dbReference type="EC" id="3.5.1.122" evidence="4 8"/>
<dbReference type="GeneID" id="117645655"/>
<evidence type="ECO:0000256" key="6">
    <source>
        <dbReference type="ARBA" id="ARBA00022801"/>
    </source>
</evidence>
<dbReference type="InterPro" id="IPR023128">
    <property type="entry name" value="Prot_N_Gln_amidohydro_ab_roll"/>
</dbReference>
<comment type="catalytic activity">
    <reaction evidence="7 8">
        <text>N-terminal L-glutaminyl-[protein] + H2O = N-terminal L-glutamyl-[protein] + NH4(+)</text>
        <dbReference type="Rhea" id="RHEA:50680"/>
        <dbReference type="Rhea" id="RHEA-COMP:12668"/>
        <dbReference type="Rhea" id="RHEA-COMP:12777"/>
        <dbReference type="ChEBI" id="CHEBI:15377"/>
        <dbReference type="ChEBI" id="CHEBI:28938"/>
        <dbReference type="ChEBI" id="CHEBI:64721"/>
        <dbReference type="ChEBI" id="CHEBI:64722"/>
        <dbReference type="EC" id="3.5.1.122"/>
    </reaction>
</comment>
<dbReference type="InParanoid" id="A0A6P8ZN68"/>
<sequence length="226" mass="26189">MSKEANVSAESSTNKIQRQDTATLPNSNIINILPLRSGCVYTSGYCEENVWKMCEDVSTRLPSELLHCHVVFVSNKARTIPLWRQRSGETEDKLVIYDYHAMLLYMPPAERCVVYDLDSELPFPTHFHKYVTETFRTDQVLDPDYFRYFRVIPAAQYVQNFASDRRHWRKADNSWLKTPPLYPPISTAACSHNMDQYVDMDQSKGPGQVLNLTQIVKRFHQQTTSS</sequence>
<dbReference type="GO" id="GO:0008418">
    <property type="term" value="F:protein-N-terminal asparagine amidohydrolase activity"/>
    <property type="evidence" value="ECO:0007669"/>
    <property type="project" value="UniProtKB-UniRule"/>
</dbReference>
<accession>A0A6P8ZN68</accession>
<evidence type="ECO:0000256" key="7">
    <source>
        <dbReference type="ARBA" id="ARBA00048768"/>
    </source>
</evidence>
<feature type="region of interest" description="Disordered" evidence="9">
    <location>
        <begin position="1"/>
        <end position="20"/>
    </location>
</feature>
<dbReference type="Gene3D" id="3.10.620.10">
    <property type="entry name" value="Protein N-terminal glutamine amidohydrolase, alpha beta roll"/>
    <property type="match status" value="1"/>
</dbReference>